<evidence type="ECO:0000313" key="2">
    <source>
        <dbReference type="EMBL" id="UOE17693.1"/>
    </source>
</evidence>
<organism evidence="2 3">
    <name type="scientific">Thermobifida halotolerans</name>
    <dbReference type="NCBI Taxonomy" id="483545"/>
    <lineage>
        <taxon>Bacteria</taxon>
        <taxon>Bacillati</taxon>
        <taxon>Actinomycetota</taxon>
        <taxon>Actinomycetes</taxon>
        <taxon>Streptosporangiales</taxon>
        <taxon>Nocardiopsidaceae</taxon>
        <taxon>Thermobifida</taxon>
    </lineage>
</organism>
<dbReference type="EMBL" id="CP063196">
    <property type="protein sequence ID" value="UOE17693.1"/>
    <property type="molecule type" value="Genomic_DNA"/>
</dbReference>
<dbReference type="KEGG" id="thao:NI17_012290"/>
<dbReference type="AlphaFoldDB" id="A0AA97M1P2"/>
<evidence type="ECO:0000256" key="1">
    <source>
        <dbReference type="SAM" id="Phobius"/>
    </source>
</evidence>
<protein>
    <submittedName>
        <fullName evidence="2">Uncharacterized protein</fullName>
    </submittedName>
</protein>
<sequence length="134" mass="13580">MPQPVSPSASGPAPSLLWGARATALVHAALLVFEFATAGQLVAQNLTALPLHSAGAVALHAAAGAQLAVTLLLWRPGGGSPLPAVLSAAAFALGLVQAYLGSHLLLELHVPLALVLVALVTWVLVLVWRPAARS</sequence>
<accession>A0AA97M1P2</accession>
<reference evidence="2" key="1">
    <citation type="submission" date="2020-10" db="EMBL/GenBank/DDBJ databases">
        <title>De novo genome project of the cellulose decomposer Thermobifida halotolerans type strain.</title>
        <authorList>
            <person name="Nagy I."/>
            <person name="Horvath B."/>
            <person name="Kukolya J."/>
            <person name="Nagy I."/>
            <person name="Orsini M."/>
        </authorList>
    </citation>
    <scope>NUCLEOTIDE SEQUENCE</scope>
    <source>
        <strain evidence="2">DSM 44931</strain>
    </source>
</reference>
<proteinExistence type="predicted"/>
<feature type="transmembrane region" description="Helical" evidence="1">
    <location>
        <begin position="54"/>
        <end position="74"/>
    </location>
</feature>
<keyword evidence="1" id="KW-1133">Transmembrane helix</keyword>
<dbReference type="Proteomes" id="UP000265719">
    <property type="component" value="Chromosome"/>
</dbReference>
<keyword evidence="3" id="KW-1185">Reference proteome</keyword>
<feature type="transmembrane region" description="Helical" evidence="1">
    <location>
        <begin position="108"/>
        <end position="128"/>
    </location>
</feature>
<name>A0AA97M1P2_9ACTN</name>
<gene>
    <name evidence="2" type="ORF">NI17_012290</name>
</gene>
<keyword evidence="1" id="KW-0812">Transmembrane</keyword>
<dbReference type="RefSeq" id="WP_068692784.1">
    <property type="nucleotide sequence ID" value="NZ_CP063196.1"/>
</dbReference>
<keyword evidence="1" id="KW-0472">Membrane</keyword>
<evidence type="ECO:0000313" key="3">
    <source>
        <dbReference type="Proteomes" id="UP000265719"/>
    </source>
</evidence>
<feature type="transmembrane region" description="Helical" evidence="1">
    <location>
        <begin position="81"/>
        <end position="102"/>
    </location>
</feature>